<sequence length="354" mass="39178">MRHQMTFLLRPIARITCLLACATAVSIPALAQTTDQTTERPDLEGLWTNASLTSLNRRRGVSTLVVSPEEALVLAASVPIAGLEGGLDESDSISTDAPVGAAEDFGTRAYNSFWVDPGSNLALIKGEYRTSYVVNPENGLVPRLDNPQYDFERRNFGARYATGFGDARGPEAVPNAERCLLGFGNKAGPGMMGALYNNTYQFVQTDNYVMILVEMVHDARIIPIFDTPEEARANRRPSVLEQWFGDSVGWYEGDELVVETVNLHPLQLSQSSVPITKQGFITERFSRYSDDEMFYQFTVNDSNIYSQPWTAELSFHGTNGEGLYEYACHEGNYSLPGILAGARRLEMEEAARSQ</sequence>
<keyword evidence="1" id="KW-0732">Signal</keyword>
<dbReference type="EMBL" id="NVVJ01000086">
    <property type="protein sequence ID" value="PCJ19693.1"/>
    <property type="molecule type" value="Genomic_DNA"/>
</dbReference>
<evidence type="ECO:0008006" key="4">
    <source>
        <dbReference type="Google" id="ProtNLM"/>
    </source>
</evidence>
<evidence type="ECO:0000313" key="2">
    <source>
        <dbReference type="EMBL" id="PCJ19693.1"/>
    </source>
</evidence>
<name>A0A2A5AK66_9GAMM</name>
<evidence type="ECO:0000256" key="1">
    <source>
        <dbReference type="SAM" id="SignalP"/>
    </source>
</evidence>
<evidence type="ECO:0000313" key="3">
    <source>
        <dbReference type="Proteomes" id="UP000218327"/>
    </source>
</evidence>
<dbReference type="Proteomes" id="UP000218327">
    <property type="component" value="Unassembled WGS sequence"/>
</dbReference>
<dbReference type="AlphaFoldDB" id="A0A2A5AK66"/>
<protein>
    <recommendedName>
        <fullName evidence="4">DUF1329 domain-containing protein</fullName>
    </recommendedName>
</protein>
<reference evidence="3" key="1">
    <citation type="submission" date="2017-08" db="EMBL/GenBank/DDBJ databases">
        <title>A dynamic microbial community with high functional redundancy inhabits the cold, oxic subseafloor aquifer.</title>
        <authorList>
            <person name="Tully B.J."/>
            <person name="Wheat C.G."/>
            <person name="Glazer B.T."/>
            <person name="Huber J.A."/>
        </authorList>
    </citation>
    <scope>NUCLEOTIDE SEQUENCE [LARGE SCALE GENOMIC DNA]</scope>
</reference>
<comment type="caution">
    <text evidence="2">The sequence shown here is derived from an EMBL/GenBank/DDBJ whole genome shotgun (WGS) entry which is preliminary data.</text>
</comment>
<feature type="chain" id="PRO_5013241036" description="DUF1329 domain-containing protein" evidence="1">
    <location>
        <begin position="32"/>
        <end position="354"/>
    </location>
</feature>
<organism evidence="2 3">
    <name type="scientific">SAR86 cluster bacterium</name>
    <dbReference type="NCBI Taxonomy" id="2030880"/>
    <lineage>
        <taxon>Bacteria</taxon>
        <taxon>Pseudomonadati</taxon>
        <taxon>Pseudomonadota</taxon>
        <taxon>Gammaproteobacteria</taxon>
        <taxon>SAR86 cluster</taxon>
    </lineage>
</organism>
<feature type="signal peptide" evidence="1">
    <location>
        <begin position="1"/>
        <end position="31"/>
    </location>
</feature>
<proteinExistence type="predicted"/>
<accession>A0A2A5AK66</accession>
<gene>
    <name evidence="2" type="ORF">COA96_16145</name>
</gene>